<protein>
    <recommendedName>
        <fullName evidence="1">N-acetyltransferase domain-containing protein</fullName>
    </recommendedName>
</protein>
<dbReference type="Gene3D" id="3.40.630.30">
    <property type="match status" value="1"/>
</dbReference>
<evidence type="ECO:0000313" key="2">
    <source>
        <dbReference type="EMBL" id="KAK9776116.1"/>
    </source>
</evidence>
<evidence type="ECO:0000259" key="1">
    <source>
        <dbReference type="PROSITE" id="PS51186"/>
    </source>
</evidence>
<feature type="domain" description="N-acetyltransferase" evidence="1">
    <location>
        <begin position="149"/>
        <end position="305"/>
    </location>
</feature>
<dbReference type="Proteomes" id="UP001465668">
    <property type="component" value="Unassembled WGS sequence"/>
</dbReference>
<name>A0ABR2XQN0_9PEZI</name>
<dbReference type="PROSITE" id="PS51186">
    <property type="entry name" value="GNAT"/>
    <property type="match status" value="1"/>
</dbReference>
<sequence length="305" mass="33978">MGATVPGLPEFIRSRQDTPLHCDVKTHIMQQNLKRLPDRDMPDGALRCEPSRTQHVEVYGLGVLRAVIVVEVKNDKHVIKSSWLSSQDSYLAKQLLSVVRRRYILPNKGLLFHTDASQPAIMEELKGLPLRAQIMSKQVDPNIQLPENISYRDMTTTEALDYFREVEEAFVNGLLKIKSENETEADVKQRAHAMVASVAPKGPETPGQQFIVVEEAGAAVSTLWIGERDGKQSFCYNVEVAPEKRGRGHGRKTLLVWEHAAAKMGLLTLGLNVFGTNMAALRLYSSGGFRVDDATFILDDQVRGS</sequence>
<keyword evidence="3" id="KW-1185">Reference proteome</keyword>
<gene>
    <name evidence="2" type="ORF">SCAR479_07336</name>
</gene>
<evidence type="ECO:0000313" key="3">
    <source>
        <dbReference type="Proteomes" id="UP001465668"/>
    </source>
</evidence>
<dbReference type="SUPFAM" id="SSF55729">
    <property type="entry name" value="Acyl-CoA N-acyltransferases (Nat)"/>
    <property type="match status" value="1"/>
</dbReference>
<organism evidence="2 3">
    <name type="scientific">Seiridium cardinale</name>
    <dbReference type="NCBI Taxonomy" id="138064"/>
    <lineage>
        <taxon>Eukaryota</taxon>
        <taxon>Fungi</taxon>
        <taxon>Dikarya</taxon>
        <taxon>Ascomycota</taxon>
        <taxon>Pezizomycotina</taxon>
        <taxon>Sordariomycetes</taxon>
        <taxon>Xylariomycetidae</taxon>
        <taxon>Amphisphaeriales</taxon>
        <taxon>Sporocadaceae</taxon>
        <taxon>Seiridium</taxon>
    </lineage>
</organism>
<comment type="caution">
    <text evidence="2">The sequence shown here is derived from an EMBL/GenBank/DDBJ whole genome shotgun (WGS) entry which is preliminary data.</text>
</comment>
<accession>A0ABR2XQN0</accession>
<reference evidence="2 3" key="1">
    <citation type="submission" date="2024-02" db="EMBL/GenBank/DDBJ databases">
        <title>First draft genome assembly of two strains of Seiridium cardinale.</title>
        <authorList>
            <person name="Emiliani G."/>
            <person name="Scali E."/>
        </authorList>
    </citation>
    <scope>NUCLEOTIDE SEQUENCE [LARGE SCALE GENOMIC DNA]</scope>
    <source>
        <strain evidence="2 3">BM-138-000479</strain>
    </source>
</reference>
<dbReference type="Pfam" id="PF00583">
    <property type="entry name" value="Acetyltransf_1"/>
    <property type="match status" value="1"/>
</dbReference>
<dbReference type="EMBL" id="JARVKM010000030">
    <property type="protein sequence ID" value="KAK9776116.1"/>
    <property type="molecule type" value="Genomic_DNA"/>
</dbReference>
<dbReference type="InterPro" id="IPR016181">
    <property type="entry name" value="Acyl_CoA_acyltransferase"/>
</dbReference>
<proteinExistence type="predicted"/>
<dbReference type="InterPro" id="IPR000182">
    <property type="entry name" value="GNAT_dom"/>
</dbReference>
<dbReference type="CDD" id="cd04301">
    <property type="entry name" value="NAT_SF"/>
    <property type="match status" value="1"/>
</dbReference>